<dbReference type="RefSeq" id="XP_005760814.1">
    <property type="nucleotide sequence ID" value="XM_005760757.1"/>
</dbReference>
<dbReference type="PANTHER" id="PTHR45661">
    <property type="entry name" value="SURFACE ANTIGEN"/>
    <property type="match status" value="1"/>
</dbReference>
<dbReference type="AlphaFoldDB" id="A0A0D3IAV0"/>
<dbReference type="InterPro" id="IPR026906">
    <property type="entry name" value="LRR_5"/>
</dbReference>
<dbReference type="SUPFAM" id="SSF52058">
    <property type="entry name" value="L domain-like"/>
    <property type="match status" value="1"/>
</dbReference>
<dbReference type="Proteomes" id="UP000013827">
    <property type="component" value="Unassembled WGS sequence"/>
</dbReference>
<accession>A0A0D3IAV0</accession>
<evidence type="ECO:0008006" key="3">
    <source>
        <dbReference type="Google" id="ProtNLM"/>
    </source>
</evidence>
<dbReference type="InterPro" id="IPR032675">
    <property type="entry name" value="LRR_dom_sf"/>
</dbReference>
<dbReference type="GeneID" id="17254578"/>
<reference evidence="2" key="1">
    <citation type="journal article" date="2013" name="Nature">
        <title>Pan genome of the phytoplankton Emiliania underpins its global distribution.</title>
        <authorList>
            <person name="Read B.A."/>
            <person name="Kegel J."/>
            <person name="Klute M.J."/>
            <person name="Kuo A."/>
            <person name="Lefebvre S.C."/>
            <person name="Maumus F."/>
            <person name="Mayer C."/>
            <person name="Miller J."/>
            <person name="Monier A."/>
            <person name="Salamov A."/>
            <person name="Young J."/>
            <person name="Aguilar M."/>
            <person name="Claverie J.M."/>
            <person name="Frickenhaus S."/>
            <person name="Gonzalez K."/>
            <person name="Herman E.K."/>
            <person name="Lin Y.C."/>
            <person name="Napier J."/>
            <person name="Ogata H."/>
            <person name="Sarno A.F."/>
            <person name="Shmutz J."/>
            <person name="Schroeder D."/>
            <person name="de Vargas C."/>
            <person name="Verret F."/>
            <person name="von Dassow P."/>
            <person name="Valentin K."/>
            <person name="Van de Peer Y."/>
            <person name="Wheeler G."/>
            <person name="Dacks J.B."/>
            <person name="Delwiche C.F."/>
            <person name="Dyhrman S.T."/>
            <person name="Glockner G."/>
            <person name="John U."/>
            <person name="Richards T."/>
            <person name="Worden A.Z."/>
            <person name="Zhang X."/>
            <person name="Grigoriev I.V."/>
            <person name="Allen A.E."/>
            <person name="Bidle K."/>
            <person name="Borodovsky M."/>
            <person name="Bowler C."/>
            <person name="Brownlee C."/>
            <person name="Cock J.M."/>
            <person name="Elias M."/>
            <person name="Gladyshev V.N."/>
            <person name="Groth M."/>
            <person name="Guda C."/>
            <person name="Hadaegh A."/>
            <person name="Iglesias-Rodriguez M.D."/>
            <person name="Jenkins J."/>
            <person name="Jones B.M."/>
            <person name="Lawson T."/>
            <person name="Leese F."/>
            <person name="Lindquist E."/>
            <person name="Lobanov A."/>
            <person name="Lomsadze A."/>
            <person name="Malik S.B."/>
            <person name="Marsh M.E."/>
            <person name="Mackinder L."/>
            <person name="Mock T."/>
            <person name="Mueller-Roeber B."/>
            <person name="Pagarete A."/>
            <person name="Parker M."/>
            <person name="Probert I."/>
            <person name="Quesneville H."/>
            <person name="Raines C."/>
            <person name="Rensing S.A."/>
            <person name="Riano-Pachon D.M."/>
            <person name="Richier S."/>
            <person name="Rokitta S."/>
            <person name="Shiraiwa Y."/>
            <person name="Soanes D.M."/>
            <person name="van der Giezen M."/>
            <person name="Wahlund T.M."/>
            <person name="Williams B."/>
            <person name="Wilson W."/>
            <person name="Wolfe G."/>
            <person name="Wurch L.L."/>
        </authorList>
    </citation>
    <scope>NUCLEOTIDE SEQUENCE</scope>
</reference>
<proteinExistence type="predicted"/>
<dbReference type="PaxDb" id="2903-EOD08385"/>
<organism evidence="1 2">
    <name type="scientific">Emiliania huxleyi (strain CCMP1516)</name>
    <dbReference type="NCBI Taxonomy" id="280463"/>
    <lineage>
        <taxon>Eukaryota</taxon>
        <taxon>Haptista</taxon>
        <taxon>Haptophyta</taxon>
        <taxon>Prymnesiophyceae</taxon>
        <taxon>Isochrysidales</taxon>
        <taxon>Noelaerhabdaceae</taxon>
        <taxon>Emiliania</taxon>
    </lineage>
</organism>
<reference evidence="1" key="2">
    <citation type="submission" date="2024-10" db="UniProtKB">
        <authorList>
            <consortium name="EnsemblProtists"/>
        </authorList>
    </citation>
    <scope>IDENTIFICATION</scope>
</reference>
<evidence type="ECO:0000313" key="2">
    <source>
        <dbReference type="Proteomes" id="UP000013827"/>
    </source>
</evidence>
<dbReference type="PANTHER" id="PTHR45661:SF3">
    <property type="entry name" value="IG-LIKE DOMAIN-CONTAINING PROTEIN"/>
    <property type="match status" value="1"/>
</dbReference>
<name>A0A0D3IAV0_EMIH1</name>
<dbReference type="KEGG" id="ehx:EMIHUDRAFT_428270"/>
<protein>
    <recommendedName>
        <fullName evidence="3">Leucine-rich repeat domain-containing protein</fullName>
    </recommendedName>
</protein>
<dbReference type="Pfam" id="PF13306">
    <property type="entry name" value="LRR_5"/>
    <property type="match status" value="1"/>
</dbReference>
<dbReference type="InterPro" id="IPR053139">
    <property type="entry name" value="Surface_bspA-like"/>
</dbReference>
<evidence type="ECO:0000313" key="1">
    <source>
        <dbReference type="EnsemblProtists" id="EOD08385"/>
    </source>
</evidence>
<dbReference type="Gene3D" id="3.80.10.10">
    <property type="entry name" value="Ribonuclease Inhibitor"/>
    <property type="match status" value="1"/>
</dbReference>
<keyword evidence="2" id="KW-1185">Reference proteome</keyword>
<sequence>MGMPAIPAGAFMDRNSLLTVTCPSSVEFVGSRAFFTCKSLISVTFAHGLIAVNSAAFYACRSLKYVSLPDTLAILGPGAFEACSNLEYIVLPPSLTGIAHEAFHGCRALKRIFIPPNLACIGNSAFRACYALTRVTVSTTTILGTNVFPEITEVIRLPPAKMRAQQLWDGVIDEAVAYKRCRPLFYSWLERAQLRLNSYGEGGAARKRDREEFEGDFGHLV</sequence>
<dbReference type="HOGENOM" id="CLU_034334_1_1_1"/>
<dbReference type="EnsemblProtists" id="EOD08385">
    <property type="protein sequence ID" value="EOD08385"/>
    <property type="gene ID" value="EMIHUDRAFT_428270"/>
</dbReference>